<dbReference type="EMBL" id="FODF01000004">
    <property type="protein sequence ID" value="SEN46638.1"/>
    <property type="molecule type" value="Genomic_DNA"/>
</dbReference>
<dbReference type="Proteomes" id="UP000199512">
    <property type="component" value="Unassembled WGS sequence"/>
</dbReference>
<dbReference type="InterPro" id="IPR009057">
    <property type="entry name" value="Homeodomain-like_sf"/>
</dbReference>
<dbReference type="InterPro" id="IPR001647">
    <property type="entry name" value="HTH_TetR"/>
</dbReference>
<feature type="domain" description="HTH tetR-type" evidence="5">
    <location>
        <begin position="10"/>
        <end position="70"/>
    </location>
</feature>
<keyword evidence="3" id="KW-0804">Transcription</keyword>
<dbReference type="Gene3D" id="1.10.357.10">
    <property type="entry name" value="Tetracycline Repressor, domain 2"/>
    <property type="match status" value="1"/>
</dbReference>
<organism evidence="6 7">
    <name type="scientific">Peptostreptococcus russellii</name>
    <dbReference type="NCBI Taxonomy" id="215200"/>
    <lineage>
        <taxon>Bacteria</taxon>
        <taxon>Bacillati</taxon>
        <taxon>Bacillota</taxon>
        <taxon>Clostridia</taxon>
        <taxon>Peptostreptococcales</taxon>
        <taxon>Peptostreptococcaceae</taxon>
        <taxon>Peptostreptococcus</taxon>
    </lineage>
</organism>
<sequence length="191" mass="22397">MCARARLSQGERKEEILKAGMKVFKKKGYVNTTMEDIIGETTLSKGGVYYYYKSTSEILHDLMEFGIQYRMDIVRSTIDNFEKDSVDFLAEKIFEKIIDNNPYMDIYVQFLLAKRRDSKLESLFEELKIEARDEFRKEMGDLPNSFEVEELYDFLTYFMNSLIIGAEVLGARKSFLDNKDMLIEMLKTILS</sequence>
<evidence type="ECO:0000313" key="6">
    <source>
        <dbReference type="EMBL" id="SEN46638.1"/>
    </source>
</evidence>
<dbReference type="Pfam" id="PF00440">
    <property type="entry name" value="TetR_N"/>
    <property type="match status" value="1"/>
</dbReference>
<dbReference type="RefSeq" id="WP_091974817.1">
    <property type="nucleotide sequence ID" value="NZ_FODF01000004.1"/>
</dbReference>
<feature type="DNA-binding region" description="H-T-H motif" evidence="4">
    <location>
        <begin position="33"/>
        <end position="52"/>
    </location>
</feature>
<dbReference type="AlphaFoldDB" id="A0A1H8GTN9"/>
<dbReference type="SUPFAM" id="SSF46689">
    <property type="entry name" value="Homeodomain-like"/>
    <property type="match status" value="1"/>
</dbReference>
<evidence type="ECO:0000259" key="5">
    <source>
        <dbReference type="PROSITE" id="PS50977"/>
    </source>
</evidence>
<keyword evidence="7" id="KW-1185">Reference proteome</keyword>
<dbReference type="PROSITE" id="PS50977">
    <property type="entry name" value="HTH_TETR_2"/>
    <property type="match status" value="1"/>
</dbReference>
<evidence type="ECO:0000313" key="7">
    <source>
        <dbReference type="Proteomes" id="UP000199512"/>
    </source>
</evidence>
<dbReference type="PANTHER" id="PTHR47506:SF6">
    <property type="entry name" value="HTH-TYPE TRANSCRIPTIONAL REPRESSOR NEMR"/>
    <property type="match status" value="1"/>
</dbReference>
<evidence type="ECO:0000256" key="2">
    <source>
        <dbReference type="ARBA" id="ARBA00023125"/>
    </source>
</evidence>
<proteinExistence type="predicted"/>
<evidence type="ECO:0000256" key="4">
    <source>
        <dbReference type="PROSITE-ProRule" id="PRU00335"/>
    </source>
</evidence>
<name>A0A1H8GTN9_9FIRM</name>
<dbReference type="OrthoDB" id="9812484at2"/>
<gene>
    <name evidence="6" type="ORF">SAMN05216454_10482</name>
</gene>
<reference evidence="6 7" key="1">
    <citation type="submission" date="2016-10" db="EMBL/GenBank/DDBJ databases">
        <authorList>
            <person name="de Groot N.N."/>
        </authorList>
    </citation>
    <scope>NUCLEOTIDE SEQUENCE [LARGE SCALE GENOMIC DNA]</scope>
    <source>
        <strain evidence="6 7">Calf135</strain>
    </source>
</reference>
<keyword evidence="2 4" id="KW-0238">DNA-binding</keyword>
<dbReference type="GO" id="GO:0003677">
    <property type="term" value="F:DNA binding"/>
    <property type="evidence" value="ECO:0007669"/>
    <property type="project" value="UniProtKB-UniRule"/>
</dbReference>
<keyword evidence="1" id="KW-0805">Transcription regulation</keyword>
<evidence type="ECO:0000256" key="1">
    <source>
        <dbReference type="ARBA" id="ARBA00023015"/>
    </source>
</evidence>
<dbReference type="PRINTS" id="PR00455">
    <property type="entry name" value="HTHTETR"/>
</dbReference>
<evidence type="ECO:0000256" key="3">
    <source>
        <dbReference type="ARBA" id="ARBA00023163"/>
    </source>
</evidence>
<dbReference type="STRING" id="215200.SAMN05216454_10482"/>
<dbReference type="PANTHER" id="PTHR47506">
    <property type="entry name" value="TRANSCRIPTIONAL REGULATORY PROTEIN"/>
    <property type="match status" value="1"/>
</dbReference>
<accession>A0A1H8GTN9</accession>
<protein>
    <submittedName>
        <fullName evidence="6">Transcriptional regulator, TetR family</fullName>
    </submittedName>
</protein>